<evidence type="ECO:0000313" key="6">
    <source>
        <dbReference type="Proteomes" id="UP000823612"/>
    </source>
</evidence>
<dbReference type="PANTHER" id="PTHR44196">
    <property type="entry name" value="DEHYDROGENASE/REDUCTASE SDR FAMILY MEMBER 7B"/>
    <property type="match status" value="1"/>
</dbReference>
<evidence type="ECO:0000256" key="2">
    <source>
        <dbReference type="ARBA" id="ARBA00023002"/>
    </source>
</evidence>
<dbReference type="InterPro" id="IPR057326">
    <property type="entry name" value="KR_dom"/>
</dbReference>
<dbReference type="Gene3D" id="3.40.50.720">
    <property type="entry name" value="NAD(P)-binding Rossmann-like Domain"/>
    <property type="match status" value="1"/>
</dbReference>
<name>A0A9D9H3H4_9BACT</name>
<evidence type="ECO:0000256" key="3">
    <source>
        <dbReference type="RuleBase" id="RU000363"/>
    </source>
</evidence>
<reference evidence="5" key="1">
    <citation type="submission" date="2020-10" db="EMBL/GenBank/DDBJ databases">
        <authorList>
            <person name="Gilroy R."/>
        </authorList>
    </citation>
    <scope>NUCLEOTIDE SEQUENCE</scope>
    <source>
        <strain evidence="5">2889</strain>
    </source>
</reference>
<sequence>MEESTIVWITGASSGIGEALAKAWSQKGAIVILSSRKEAELERVKAECAYPEKCFIVCLDLADPASLDAAAKTVLERFGYVDILVNNGGISQRSLVVETPMEIDRRIMQVDYFGGVQLAKAVLPSMLARKKGHFVAISSIVGVFGFPQRSAYSAAKHAMHGFYETLRAENAQYGIKVTVVCPGRILTNVSLHALTATGAEHGVMDHGQKNGISAEECARRIMKAVRRSKKEVYVCRIDVLMVYFRRYIPALYYRLAGKVKPN</sequence>
<dbReference type="AlphaFoldDB" id="A0A9D9H3H4"/>
<dbReference type="SMART" id="SM00822">
    <property type="entry name" value="PKS_KR"/>
    <property type="match status" value="1"/>
</dbReference>
<reference evidence="5" key="2">
    <citation type="journal article" date="2021" name="PeerJ">
        <title>Extensive microbial diversity within the chicken gut microbiome revealed by metagenomics and culture.</title>
        <authorList>
            <person name="Gilroy R."/>
            <person name="Ravi A."/>
            <person name="Getino M."/>
            <person name="Pursley I."/>
            <person name="Horton D.L."/>
            <person name="Alikhan N.F."/>
            <person name="Baker D."/>
            <person name="Gharbi K."/>
            <person name="Hall N."/>
            <person name="Watson M."/>
            <person name="Adriaenssens E.M."/>
            <person name="Foster-Nyarko E."/>
            <person name="Jarju S."/>
            <person name="Secka A."/>
            <person name="Antonio M."/>
            <person name="Oren A."/>
            <person name="Chaudhuri R.R."/>
            <person name="La Ragione R."/>
            <person name="Hildebrand F."/>
            <person name="Pallen M.J."/>
        </authorList>
    </citation>
    <scope>NUCLEOTIDE SEQUENCE</scope>
    <source>
        <strain evidence="5">2889</strain>
    </source>
</reference>
<dbReference type="InterPro" id="IPR002347">
    <property type="entry name" value="SDR_fam"/>
</dbReference>
<proteinExistence type="inferred from homology"/>
<comment type="caution">
    <text evidence="5">The sequence shown here is derived from an EMBL/GenBank/DDBJ whole genome shotgun (WGS) entry which is preliminary data.</text>
</comment>
<accession>A0A9D9H3H4</accession>
<dbReference type="NCBIfam" id="NF004825">
    <property type="entry name" value="PRK06181.1"/>
    <property type="match status" value="1"/>
</dbReference>
<dbReference type="PROSITE" id="PS00061">
    <property type="entry name" value="ADH_SHORT"/>
    <property type="match status" value="1"/>
</dbReference>
<dbReference type="Proteomes" id="UP000823612">
    <property type="component" value="Unassembled WGS sequence"/>
</dbReference>
<dbReference type="SUPFAM" id="SSF51735">
    <property type="entry name" value="NAD(P)-binding Rossmann-fold domains"/>
    <property type="match status" value="1"/>
</dbReference>
<feature type="domain" description="Ketoreductase" evidence="4">
    <location>
        <begin position="5"/>
        <end position="188"/>
    </location>
</feature>
<dbReference type="GO" id="GO:0016020">
    <property type="term" value="C:membrane"/>
    <property type="evidence" value="ECO:0007669"/>
    <property type="project" value="TreeGrafter"/>
</dbReference>
<dbReference type="PANTHER" id="PTHR44196:SF1">
    <property type="entry name" value="DEHYDROGENASE_REDUCTASE SDR FAMILY MEMBER 7B"/>
    <property type="match status" value="1"/>
</dbReference>
<evidence type="ECO:0000259" key="4">
    <source>
        <dbReference type="SMART" id="SM00822"/>
    </source>
</evidence>
<dbReference type="PRINTS" id="PR00081">
    <property type="entry name" value="GDHRDH"/>
</dbReference>
<dbReference type="PRINTS" id="PR00080">
    <property type="entry name" value="SDRFAMILY"/>
</dbReference>
<dbReference type="CDD" id="cd05332">
    <property type="entry name" value="11beta-HSD1_like_SDR_c"/>
    <property type="match status" value="1"/>
</dbReference>
<protein>
    <submittedName>
        <fullName evidence="5">SDR family oxidoreductase</fullName>
    </submittedName>
</protein>
<comment type="similarity">
    <text evidence="1 3">Belongs to the short-chain dehydrogenases/reductases (SDR) family.</text>
</comment>
<gene>
    <name evidence="5" type="ORF">IAB08_08810</name>
</gene>
<dbReference type="GO" id="GO:0016491">
    <property type="term" value="F:oxidoreductase activity"/>
    <property type="evidence" value="ECO:0007669"/>
    <property type="project" value="UniProtKB-KW"/>
</dbReference>
<evidence type="ECO:0000256" key="1">
    <source>
        <dbReference type="ARBA" id="ARBA00006484"/>
    </source>
</evidence>
<dbReference type="InterPro" id="IPR036291">
    <property type="entry name" value="NAD(P)-bd_dom_sf"/>
</dbReference>
<dbReference type="EMBL" id="JADIMZ010000131">
    <property type="protein sequence ID" value="MBO8433373.1"/>
    <property type="molecule type" value="Genomic_DNA"/>
</dbReference>
<dbReference type="Pfam" id="PF00106">
    <property type="entry name" value="adh_short"/>
    <property type="match status" value="1"/>
</dbReference>
<keyword evidence="2" id="KW-0560">Oxidoreductase</keyword>
<evidence type="ECO:0000313" key="5">
    <source>
        <dbReference type="EMBL" id="MBO8433373.1"/>
    </source>
</evidence>
<dbReference type="InterPro" id="IPR020904">
    <property type="entry name" value="Sc_DH/Rdtase_CS"/>
</dbReference>
<organism evidence="5 6">
    <name type="scientific">Candidatus Pullibacteroides excrementavium</name>
    <dbReference type="NCBI Taxonomy" id="2840905"/>
    <lineage>
        <taxon>Bacteria</taxon>
        <taxon>Pseudomonadati</taxon>
        <taxon>Bacteroidota</taxon>
        <taxon>Bacteroidia</taxon>
        <taxon>Bacteroidales</taxon>
        <taxon>Candidatus Pullibacteroides</taxon>
    </lineage>
</organism>